<evidence type="ECO:0000256" key="7">
    <source>
        <dbReference type="SAM" id="MobiDB-lite"/>
    </source>
</evidence>
<evidence type="ECO:0000313" key="9">
    <source>
        <dbReference type="EMBL" id="BAC07625.1"/>
    </source>
</evidence>
<dbReference type="eggNOG" id="COG0628">
    <property type="taxonomic scope" value="Bacteria"/>
</dbReference>
<gene>
    <name evidence="9" type="ordered locus">tll0072</name>
</gene>
<dbReference type="GO" id="GO:0016020">
    <property type="term" value="C:membrane"/>
    <property type="evidence" value="ECO:0007669"/>
    <property type="project" value="UniProtKB-SubCell"/>
</dbReference>
<accession>Q8DMN9</accession>
<sequence length="395" mass="43143">MLRAMSQSAASGHWWNRLSIASRFLIIGLAGPILTLNFWAFATVLKFFGPLVAVLVLASLFAFLLNYPVRWMEEQGNPRGPSAIFVFLLALVLIAIIALVVVPNLFNQAQQLIARLPEWFNSSQRRLLEFGQWVDSLNLPVTVDVDALANQLLEKLKDQLQSLAREALNLILGTLSSAVDVLINLILTVVLTFYLLQHGDELWNGLLSWLPNTVRPTVSETIRRSFESYFIGQLVLGLCMGIGLTTIFIFLKVPYGLLFGVIIGVMALVPFGGTVGIISISLLVALQDVWLSLKVAGFAFLYQQFLENVVAPRIIGSFTGLNPVWVFLAILTGARASGLVGVLIAVPIAVVIKTFLVSVRSRLNSEEEADATVALPNHPPPVLPASSSMKPSSVE</sequence>
<dbReference type="InterPro" id="IPR002549">
    <property type="entry name" value="AI-2E-like"/>
</dbReference>
<feature type="coiled-coil region" evidence="6">
    <location>
        <begin position="146"/>
        <end position="173"/>
    </location>
</feature>
<dbReference type="Proteomes" id="UP000000440">
    <property type="component" value="Chromosome"/>
</dbReference>
<dbReference type="KEGG" id="tel:tll0072"/>
<dbReference type="AlphaFoldDB" id="Q8DMN9"/>
<reference evidence="9 10" key="1">
    <citation type="journal article" date="2002" name="DNA Res.">
        <title>Complete genome structure of the thermophilic cyanobacterium Thermosynechococcus elongatus BP-1.</title>
        <authorList>
            <person name="Nakamura Y."/>
            <person name="Kaneko T."/>
            <person name="Sato S."/>
            <person name="Ikeuchi M."/>
            <person name="Katoh H."/>
            <person name="Sasamoto S."/>
            <person name="Watanabe A."/>
            <person name="Iriguchi M."/>
            <person name="Kawashima K."/>
            <person name="Kimura T."/>
            <person name="Kishida Y."/>
            <person name="Kiyokawa C."/>
            <person name="Kohara M."/>
            <person name="Matsumoto M."/>
            <person name="Matsuno A."/>
            <person name="Nakazaki N."/>
            <person name="Shimpo S."/>
            <person name="Sugimoto M."/>
            <person name="Takeuchi C."/>
            <person name="Yamada M."/>
            <person name="Tabata S."/>
        </authorList>
    </citation>
    <scope>NUCLEOTIDE SEQUENCE [LARGE SCALE GENOMIC DNA]</scope>
    <source>
        <strain evidence="10">IAM M-273 / NIES-2133 / BP-1</strain>
    </source>
</reference>
<evidence type="ECO:0000256" key="3">
    <source>
        <dbReference type="ARBA" id="ARBA00022692"/>
    </source>
</evidence>
<keyword evidence="4 8" id="KW-1133">Transmembrane helix</keyword>
<feature type="transmembrane region" description="Helical" evidence="8">
    <location>
        <begin position="257"/>
        <end position="282"/>
    </location>
</feature>
<evidence type="ECO:0000256" key="6">
    <source>
        <dbReference type="SAM" id="Coils"/>
    </source>
</evidence>
<feature type="region of interest" description="Disordered" evidence="7">
    <location>
        <begin position="370"/>
        <end position="395"/>
    </location>
</feature>
<keyword evidence="3 8" id="KW-0812">Transmembrane</keyword>
<dbReference type="GO" id="GO:0055085">
    <property type="term" value="P:transmembrane transport"/>
    <property type="evidence" value="ECO:0007669"/>
    <property type="project" value="TreeGrafter"/>
</dbReference>
<feature type="transmembrane region" description="Helical" evidence="8">
    <location>
        <begin position="229"/>
        <end position="251"/>
    </location>
</feature>
<dbReference type="EMBL" id="BA000039">
    <property type="protein sequence ID" value="BAC07625.1"/>
    <property type="molecule type" value="Genomic_DNA"/>
</dbReference>
<protein>
    <submittedName>
        <fullName evidence="9">Tll0072 protein</fullName>
    </submittedName>
</protein>
<dbReference type="Pfam" id="PF01594">
    <property type="entry name" value="AI-2E_transport"/>
    <property type="match status" value="1"/>
</dbReference>
<dbReference type="EnsemblBacteria" id="BAC07625">
    <property type="protein sequence ID" value="BAC07625"/>
    <property type="gene ID" value="BAC07625"/>
</dbReference>
<dbReference type="PANTHER" id="PTHR21716">
    <property type="entry name" value="TRANSMEMBRANE PROTEIN"/>
    <property type="match status" value="1"/>
</dbReference>
<feature type="transmembrane region" description="Helical" evidence="8">
    <location>
        <begin position="47"/>
        <end position="69"/>
    </location>
</feature>
<feature type="transmembrane region" description="Helical" evidence="8">
    <location>
        <begin position="325"/>
        <end position="352"/>
    </location>
</feature>
<dbReference type="PANTHER" id="PTHR21716:SF66">
    <property type="entry name" value="TRANSPORT PROTEIN SLL0063-RELATED"/>
    <property type="match status" value="1"/>
</dbReference>
<feature type="transmembrane region" description="Helical" evidence="8">
    <location>
        <begin position="81"/>
        <end position="102"/>
    </location>
</feature>
<comment type="subcellular location">
    <subcellularLocation>
        <location evidence="1">Membrane</location>
        <topology evidence="1">Multi-pass membrane protein</topology>
    </subcellularLocation>
</comment>
<dbReference type="PATRIC" id="fig|197221.4.peg.74"/>
<name>Q8DMN9_THEVB</name>
<feature type="compositionally biased region" description="Polar residues" evidence="7">
    <location>
        <begin position="385"/>
        <end position="395"/>
    </location>
</feature>
<evidence type="ECO:0000256" key="4">
    <source>
        <dbReference type="ARBA" id="ARBA00022989"/>
    </source>
</evidence>
<proteinExistence type="inferred from homology"/>
<feature type="transmembrane region" description="Helical" evidence="8">
    <location>
        <begin position="20"/>
        <end position="41"/>
    </location>
</feature>
<comment type="similarity">
    <text evidence="2">Belongs to the autoinducer-2 exporter (AI-2E) (TC 2.A.86) family.</text>
</comment>
<evidence type="ECO:0000256" key="2">
    <source>
        <dbReference type="ARBA" id="ARBA00009773"/>
    </source>
</evidence>
<dbReference type="STRING" id="197221.gene:10746650"/>
<evidence type="ECO:0000256" key="8">
    <source>
        <dbReference type="SAM" id="Phobius"/>
    </source>
</evidence>
<evidence type="ECO:0000256" key="1">
    <source>
        <dbReference type="ARBA" id="ARBA00004141"/>
    </source>
</evidence>
<feature type="transmembrane region" description="Helical" evidence="8">
    <location>
        <begin position="170"/>
        <end position="196"/>
    </location>
</feature>
<organism evidence="9 10">
    <name type="scientific">Thermosynechococcus vestitus (strain NIES-2133 / IAM M-273 / BP-1)</name>
    <dbReference type="NCBI Taxonomy" id="197221"/>
    <lineage>
        <taxon>Bacteria</taxon>
        <taxon>Bacillati</taxon>
        <taxon>Cyanobacteriota</taxon>
        <taxon>Cyanophyceae</taxon>
        <taxon>Acaryochloridales</taxon>
        <taxon>Thermosynechococcaceae</taxon>
        <taxon>Thermosynechococcus</taxon>
    </lineage>
</organism>
<evidence type="ECO:0000313" key="10">
    <source>
        <dbReference type="Proteomes" id="UP000000440"/>
    </source>
</evidence>
<keyword evidence="10" id="KW-1185">Reference proteome</keyword>
<evidence type="ECO:0000256" key="5">
    <source>
        <dbReference type="ARBA" id="ARBA00023136"/>
    </source>
</evidence>
<keyword evidence="6" id="KW-0175">Coiled coil</keyword>
<keyword evidence="5 8" id="KW-0472">Membrane</keyword>